<comment type="caution">
    <text evidence="1">The sequence shown here is derived from an EMBL/GenBank/DDBJ whole genome shotgun (WGS) entry which is preliminary data.</text>
</comment>
<evidence type="ECO:0000313" key="1">
    <source>
        <dbReference type="EMBL" id="MBD2753072.1"/>
    </source>
</evidence>
<keyword evidence="2" id="KW-1185">Reference proteome</keyword>
<reference evidence="1" key="1">
    <citation type="submission" date="2020-09" db="EMBL/GenBank/DDBJ databases">
        <authorList>
            <person name="Kim M.K."/>
        </authorList>
    </citation>
    <scope>NUCLEOTIDE SEQUENCE</scope>
    <source>
        <strain evidence="1">BT704</strain>
    </source>
</reference>
<dbReference type="AlphaFoldDB" id="A0A927B0L4"/>
<proteinExistence type="predicted"/>
<organism evidence="1 2">
    <name type="scientific">Spirosoma validum</name>
    <dbReference type="NCBI Taxonomy" id="2771355"/>
    <lineage>
        <taxon>Bacteria</taxon>
        <taxon>Pseudomonadati</taxon>
        <taxon>Bacteroidota</taxon>
        <taxon>Cytophagia</taxon>
        <taxon>Cytophagales</taxon>
        <taxon>Cytophagaceae</taxon>
        <taxon>Spirosoma</taxon>
    </lineage>
</organism>
<dbReference type="EMBL" id="JACXAA010000003">
    <property type="protein sequence ID" value="MBD2753072.1"/>
    <property type="molecule type" value="Genomic_DNA"/>
</dbReference>
<dbReference type="RefSeq" id="WP_191038711.1">
    <property type="nucleotide sequence ID" value="NZ_JACXAA010000003.1"/>
</dbReference>
<evidence type="ECO:0000313" key="2">
    <source>
        <dbReference type="Proteomes" id="UP000653797"/>
    </source>
</evidence>
<accession>A0A927B0L4</accession>
<protein>
    <submittedName>
        <fullName evidence="1">Uncharacterized protein</fullName>
    </submittedName>
</protein>
<sequence length="103" mass="11586">MNFFVPFTTDPEQAQLVCQWVETRLQQMGFSVFREPVFQVTSLHGSQPITNTVGQKSVCTGEVVMIILRNDLECLICSYSKGFMRGEPIRIPVSQVEAVLVFG</sequence>
<dbReference type="Proteomes" id="UP000653797">
    <property type="component" value="Unassembled WGS sequence"/>
</dbReference>
<name>A0A927B0L4_9BACT</name>
<gene>
    <name evidence="1" type="ORF">IC230_09250</name>
</gene>